<dbReference type="GO" id="GO:0106316">
    <property type="term" value="F:nitrite reductase (NADH) activity"/>
    <property type="evidence" value="ECO:0007669"/>
    <property type="project" value="UniProtKB-EC"/>
</dbReference>
<evidence type="ECO:0000256" key="1">
    <source>
        <dbReference type="ARBA" id="ARBA00022714"/>
    </source>
</evidence>
<evidence type="ECO:0000256" key="6">
    <source>
        <dbReference type="ARBA" id="ARBA00023063"/>
    </source>
</evidence>
<evidence type="ECO:0000256" key="3">
    <source>
        <dbReference type="ARBA" id="ARBA00023002"/>
    </source>
</evidence>
<dbReference type="InterPro" id="IPR036922">
    <property type="entry name" value="Rieske_2Fe-2S_sf"/>
</dbReference>
<keyword evidence="4" id="KW-0408">Iron</keyword>
<dbReference type="Pfam" id="PF00355">
    <property type="entry name" value="Rieske"/>
    <property type="match status" value="1"/>
</dbReference>
<protein>
    <submittedName>
        <fullName evidence="8">Nitrite reductase (NADH) small subunit</fullName>
        <ecNumber evidence="8">1.7.1.15</ecNumber>
    </submittedName>
</protein>
<reference evidence="8 9" key="1">
    <citation type="submission" date="2023-07" db="EMBL/GenBank/DDBJ databases">
        <title>Genomic Encyclopedia of Type Strains, Phase IV (KMG-IV): sequencing the most valuable type-strain genomes for metagenomic binning, comparative biology and taxonomic classification.</title>
        <authorList>
            <person name="Goeker M."/>
        </authorList>
    </citation>
    <scope>NUCLEOTIDE SEQUENCE [LARGE SCALE GENOMIC DNA]</scope>
    <source>
        <strain evidence="8 9">DSM 18695</strain>
    </source>
</reference>
<evidence type="ECO:0000259" key="7">
    <source>
        <dbReference type="PROSITE" id="PS51296"/>
    </source>
</evidence>
<name>A0ABU0IPJ1_9CAUL</name>
<keyword evidence="6" id="KW-0534">Nitrate assimilation</keyword>
<evidence type="ECO:0000256" key="4">
    <source>
        <dbReference type="ARBA" id="ARBA00023004"/>
    </source>
</evidence>
<feature type="domain" description="Rieske" evidence="7">
    <location>
        <begin position="22"/>
        <end position="119"/>
    </location>
</feature>
<accession>A0ABU0IPJ1</accession>
<keyword evidence="3 8" id="KW-0560">Oxidoreductase</keyword>
<keyword evidence="2" id="KW-0479">Metal-binding</keyword>
<dbReference type="PANTHER" id="PTHR21496">
    <property type="entry name" value="FERREDOXIN-RELATED"/>
    <property type="match status" value="1"/>
</dbReference>
<sequence length="123" mass="12936">MTIHLLEPPVLEPPVLAPMTWTDVGAVTDIPLRGARRVPTPSGDVAVFRTGDGGVFALIDRCPHKGGPLSQGIVHGRAVTCPLHAWNIDLATGQPMGADQGKGCAPVAPLRVEEGRILLGRPR</sequence>
<keyword evidence="1" id="KW-0001">2Fe-2S</keyword>
<keyword evidence="5" id="KW-0411">Iron-sulfur</keyword>
<dbReference type="EMBL" id="JAUSVS010000001">
    <property type="protein sequence ID" value="MDQ0462887.1"/>
    <property type="molecule type" value="Genomic_DNA"/>
</dbReference>
<comment type="caution">
    <text evidence="8">The sequence shown here is derived from an EMBL/GenBank/DDBJ whole genome shotgun (WGS) entry which is preliminary data.</text>
</comment>
<evidence type="ECO:0000313" key="8">
    <source>
        <dbReference type="EMBL" id="MDQ0462887.1"/>
    </source>
</evidence>
<evidence type="ECO:0000256" key="5">
    <source>
        <dbReference type="ARBA" id="ARBA00023014"/>
    </source>
</evidence>
<dbReference type="InterPro" id="IPR017941">
    <property type="entry name" value="Rieske_2Fe-2S"/>
</dbReference>
<dbReference type="EC" id="1.7.1.15" evidence="8"/>
<dbReference type="NCBIfam" id="TIGR02378">
    <property type="entry name" value="nirD_assim_sml"/>
    <property type="match status" value="1"/>
</dbReference>
<keyword evidence="9" id="KW-1185">Reference proteome</keyword>
<organism evidence="8 9">
    <name type="scientific">Caulobacter ginsengisoli</name>
    <dbReference type="NCBI Taxonomy" id="400775"/>
    <lineage>
        <taxon>Bacteria</taxon>
        <taxon>Pseudomonadati</taxon>
        <taxon>Pseudomonadota</taxon>
        <taxon>Alphaproteobacteria</taxon>
        <taxon>Caulobacterales</taxon>
        <taxon>Caulobacteraceae</taxon>
        <taxon>Caulobacter</taxon>
    </lineage>
</organism>
<evidence type="ECO:0000313" key="9">
    <source>
        <dbReference type="Proteomes" id="UP001228905"/>
    </source>
</evidence>
<dbReference type="SUPFAM" id="SSF50022">
    <property type="entry name" value="ISP domain"/>
    <property type="match status" value="1"/>
</dbReference>
<dbReference type="CDD" id="cd03530">
    <property type="entry name" value="Rieske_NirD_small_Bacillus"/>
    <property type="match status" value="1"/>
</dbReference>
<dbReference type="PANTHER" id="PTHR21496:SF23">
    <property type="entry name" value="3-PHENYLPROPIONATE_CINNAMIC ACID DIOXYGENASE FERREDOXIN SUBUNIT"/>
    <property type="match status" value="1"/>
</dbReference>
<evidence type="ECO:0000256" key="2">
    <source>
        <dbReference type="ARBA" id="ARBA00022723"/>
    </source>
</evidence>
<dbReference type="InterPro" id="IPR012748">
    <property type="entry name" value="Rieske-like_NirD"/>
</dbReference>
<dbReference type="PROSITE" id="PS51296">
    <property type="entry name" value="RIESKE"/>
    <property type="match status" value="1"/>
</dbReference>
<dbReference type="Proteomes" id="UP001228905">
    <property type="component" value="Unassembled WGS sequence"/>
</dbReference>
<proteinExistence type="predicted"/>
<dbReference type="Gene3D" id="2.102.10.10">
    <property type="entry name" value="Rieske [2Fe-2S] iron-sulphur domain"/>
    <property type="match status" value="1"/>
</dbReference>
<gene>
    <name evidence="8" type="ORF">QO010_000635</name>
</gene>